<keyword evidence="2 7" id="KW-0441">Lipid A biosynthesis</keyword>
<evidence type="ECO:0000256" key="5">
    <source>
        <dbReference type="ARBA" id="ARBA00023098"/>
    </source>
</evidence>
<dbReference type="Gene3D" id="2.160.10.10">
    <property type="entry name" value="Hexapeptide repeat proteins"/>
    <property type="match status" value="1"/>
</dbReference>
<dbReference type="GO" id="GO:0016020">
    <property type="term" value="C:membrane"/>
    <property type="evidence" value="ECO:0007669"/>
    <property type="project" value="GOC"/>
</dbReference>
<evidence type="ECO:0000256" key="7">
    <source>
        <dbReference type="HAMAP-Rule" id="MF_00523"/>
    </source>
</evidence>
<dbReference type="PANTHER" id="PTHR43378:SF2">
    <property type="entry name" value="UDP-3-O-ACYLGLUCOSAMINE N-ACYLTRANSFERASE 1, MITOCHONDRIAL-RELATED"/>
    <property type="match status" value="1"/>
</dbReference>
<protein>
    <recommendedName>
        <fullName evidence="7">UDP-3-O-acylglucosamine N-acyltransferase</fullName>
        <ecNumber evidence="7">2.3.1.191</ecNumber>
    </recommendedName>
</protein>
<organism evidence="8 9">
    <name type="scientific">Roseovarius litoreus</name>
    <dbReference type="NCBI Taxonomy" id="1155722"/>
    <lineage>
        <taxon>Bacteria</taxon>
        <taxon>Pseudomonadati</taxon>
        <taxon>Pseudomonadota</taxon>
        <taxon>Alphaproteobacteria</taxon>
        <taxon>Rhodobacterales</taxon>
        <taxon>Roseobacteraceae</taxon>
        <taxon>Roseovarius</taxon>
    </lineage>
</organism>
<dbReference type="InterPro" id="IPR007691">
    <property type="entry name" value="LpxD"/>
</dbReference>
<evidence type="ECO:0000256" key="4">
    <source>
        <dbReference type="ARBA" id="ARBA00022737"/>
    </source>
</evidence>
<dbReference type="GO" id="GO:0016410">
    <property type="term" value="F:N-acyltransferase activity"/>
    <property type="evidence" value="ECO:0007669"/>
    <property type="project" value="InterPro"/>
</dbReference>
<dbReference type="Gene3D" id="3.40.1390.10">
    <property type="entry name" value="MurE/MurF, N-terminal domain"/>
    <property type="match status" value="1"/>
</dbReference>
<gene>
    <name evidence="7" type="primary">lpxD</name>
    <name evidence="8" type="ORF">SAMN05443432_105218</name>
</gene>
<evidence type="ECO:0000256" key="3">
    <source>
        <dbReference type="ARBA" id="ARBA00022679"/>
    </source>
</evidence>
<dbReference type="GO" id="GO:0103118">
    <property type="term" value="F:UDP-3-O-[(3R)-3-hydroxyacyl]-glucosamine N-acyltransferase activity"/>
    <property type="evidence" value="ECO:0007669"/>
    <property type="project" value="UniProtKB-EC"/>
</dbReference>
<dbReference type="Proteomes" id="UP000322545">
    <property type="component" value="Unassembled WGS sequence"/>
</dbReference>
<name>A0A1M7H1F0_9RHOB</name>
<evidence type="ECO:0000256" key="6">
    <source>
        <dbReference type="ARBA" id="ARBA00023315"/>
    </source>
</evidence>
<evidence type="ECO:0000313" key="9">
    <source>
        <dbReference type="Proteomes" id="UP000322545"/>
    </source>
</evidence>
<dbReference type="NCBIfam" id="TIGR01853">
    <property type="entry name" value="lipid_A_lpxD"/>
    <property type="match status" value="1"/>
</dbReference>
<evidence type="ECO:0000256" key="2">
    <source>
        <dbReference type="ARBA" id="ARBA00022556"/>
    </source>
</evidence>
<dbReference type="PANTHER" id="PTHR43378">
    <property type="entry name" value="UDP-3-O-ACYLGLUCOSAMINE N-ACYLTRANSFERASE"/>
    <property type="match status" value="1"/>
</dbReference>
<dbReference type="SUPFAM" id="SSF51161">
    <property type="entry name" value="Trimeric LpxA-like enzymes"/>
    <property type="match status" value="1"/>
</dbReference>
<proteinExistence type="inferred from homology"/>
<keyword evidence="3 7" id="KW-0808">Transferase</keyword>
<sequence>MAYTVQQIADSLGASALGATHLEIDAVAEPSDAGPRDLALAMKPEYAEKIGQGRARAAMLWQGADWAALGLEAAIIAPRPRFALAGLSALMDPGQGWDSGIHPSAVIDPRAELAEGVSVGPLCVIGARARIGAGTVIGPQCFIGADSVIGQGGFLREGVRIGPRVRIGDRFIAQPNAVIGSDGFSFVTPEQSGVERARATLGDQGEVKSQSYARIHSLGGVTIGDDVEIGSHTCIDRGTIRDTQIGNGTKIDNLVQIGHNVIIGRDTLLCGQVGIGGSVVIGDNVVMAGQTGIGDNLFVGNNVICGGATKALSNIPAGRVMLGYPAMKMDSQMEVYKGLRRLKRLFQDVADLKKTVSNLRQSD</sequence>
<dbReference type="EMBL" id="FRCB01000005">
    <property type="protein sequence ID" value="SHM22193.1"/>
    <property type="molecule type" value="Genomic_DNA"/>
</dbReference>
<accession>A0A1M7H1F0</accession>
<evidence type="ECO:0000256" key="1">
    <source>
        <dbReference type="ARBA" id="ARBA00022516"/>
    </source>
</evidence>
<comment type="function">
    <text evidence="7">Catalyzes the N-acylation of UDP-3-O-acylglucosamine using 3-hydroxyacyl-ACP as the acyl donor. Is involved in the biosynthesis of lipid A, a phosphorylated glycolipid that anchors the lipopolysaccharide to the outer membrane of the cell.</text>
</comment>
<dbReference type="InterPro" id="IPR001451">
    <property type="entry name" value="Hexapep"/>
</dbReference>
<dbReference type="EC" id="2.3.1.191" evidence="7"/>
<dbReference type="InterPro" id="IPR011004">
    <property type="entry name" value="Trimer_LpxA-like_sf"/>
</dbReference>
<dbReference type="HAMAP" id="MF_00523">
    <property type="entry name" value="LpxD"/>
    <property type="match status" value="1"/>
</dbReference>
<keyword evidence="4 7" id="KW-0677">Repeat</keyword>
<dbReference type="PROSITE" id="PS00101">
    <property type="entry name" value="HEXAPEP_TRANSFERASES"/>
    <property type="match status" value="1"/>
</dbReference>
<dbReference type="NCBIfam" id="NF002060">
    <property type="entry name" value="PRK00892.1"/>
    <property type="match status" value="1"/>
</dbReference>
<keyword evidence="1 7" id="KW-0444">Lipid biosynthesis</keyword>
<reference evidence="8 9" key="1">
    <citation type="submission" date="2016-11" db="EMBL/GenBank/DDBJ databases">
        <authorList>
            <person name="Varghese N."/>
            <person name="Submissions S."/>
        </authorList>
    </citation>
    <scope>NUCLEOTIDE SEQUENCE [LARGE SCALE GENOMIC DNA]</scope>
    <source>
        <strain evidence="8 9">DSM 28249</strain>
    </source>
</reference>
<dbReference type="UniPathway" id="UPA00973"/>
<comment type="subunit">
    <text evidence="7">Homotrimer.</text>
</comment>
<dbReference type="InterPro" id="IPR018357">
    <property type="entry name" value="Hexapep_transf_CS"/>
</dbReference>
<comment type="similarity">
    <text evidence="7">Belongs to the transferase hexapeptide repeat family. LpxD subfamily.</text>
</comment>
<dbReference type="RefSeq" id="WP_149779776.1">
    <property type="nucleotide sequence ID" value="NZ_FRCB01000005.1"/>
</dbReference>
<dbReference type="GO" id="GO:0009245">
    <property type="term" value="P:lipid A biosynthetic process"/>
    <property type="evidence" value="ECO:0007669"/>
    <property type="project" value="UniProtKB-UniRule"/>
</dbReference>
<evidence type="ECO:0000313" key="8">
    <source>
        <dbReference type="EMBL" id="SHM22193.1"/>
    </source>
</evidence>
<comment type="pathway">
    <text evidence="7">Bacterial outer membrane biogenesis; LPS lipid A biosynthesis.</text>
</comment>
<keyword evidence="5 7" id="KW-0443">Lipid metabolism</keyword>
<keyword evidence="9" id="KW-1185">Reference proteome</keyword>
<comment type="catalytic activity">
    <reaction evidence="7">
        <text>a UDP-3-O-[(3R)-3-hydroxyacyl]-alpha-D-glucosamine + a (3R)-hydroxyacyl-[ACP] = a UDP-2-N,3-O-bis[(3R)-3-hydroxyacyl]-alpha-D-glucosamine + holo-[ACP] + H(+)</text>
        <dbReference type="Rhea" id="RHEA:53836"/>
        <dbReference type="Rhea" id="RHEA-COMP:9685"/>
        <dbReference type="Rhea" id="RHEA-COMP:9945"/>
        <dbReference type="ChEBI" id="CHEBI:15378"/>
        <dbReference type="ChEBI" id="CHEBI:64479"/>
        <dbReference type="ChEBI" id="CHEBI:78827"/>
        <dbReference type="ChEBI" id="CHEBI:137740"/>
        <dbReference type="ChEBI" id="CHEBI:137748"/>
        <dbReference type="EC" id="2.3.1.191"/>
    </reaction>
</comment>
<dbReference type="Pfam" id="PF00132">
    <property type="entry name" value="Hexapep"/>
    <property type="match status" value="1"/>
</dbReference>
<keyword evidence="6 7" id="KW-0012">Acyltransferase</keyword>
<dbReference type="AlphaFoldDB" id="A0A1M7H1F0"/>
<feature type="active site" description="Proton acceptor" evidence="7">
    <location>
        <position position="259"/>
    </location>
</feature>
<dbReference type="CDD" id="cd03352">
    <property type="entry name" value="LbH_LpxD"/>
    <property type="match status" value="1"/>
</dbReference>